<evidence type="ECO:0000259" key="3">
    <source>
        <dbReference type="PROSITE" id="PS51186"/>
    </source>
</evidence>
<sequence length="142" mass="15864">MIIREIIASSPTIHTAVQHFIDLLVSSPYTISTETLDALIHSENSHLFLAFDEAENILGMLTVGIYYSPTGKKAWIEDVVVDDIARGQGLGEKLVQHAIEFVKSKEVSLLMLTSNPTREAANRLYPRVGFSRKETNVYKMSL</sequence>
<dbReference type="Gene3D" id="3.40.630.30">
    <property type="match status" value="1"/>
</dbReference>
<evidence type="ECO:0000313" key="4">
    <source>
        <dbReference type="EMBL" id="AFK02045.1"/>
    </source>
</evidence>
<dbReference type="InterPro" id="IPR016181">
    <property type="entry name" value="Acyl_CoA_acyltransferase"/>
</dbReference>
<dbReference type="EMBL" id="CP002961">
    <property type="protein sequence ID" value="AFK02045.1"/>
    <property type="molecule type" value="Genomic_DNA"/>
</dbReference>
<dbReference type="PROSITE" id="PS51186">
    <property type="entry name" value="GNAT"/>
    <property type="match status" value="1"/>
</dbReference>
<dbReference type="InterPro" id="IPR050832">
    <property type="entry name" value="Bact_Acetyltransf"/>
</dbReference>
<accession>A0ABN4ACP4</accession>
<protein>
    <submittedName>
        <fullName evidence="4">GCN5-related N-acetyltransferase</fullName>
    </submittedName>
</protein>
<organism evidence="4 5">
    <name type="scientific">Emticicia oligotrophica (strain DSM 17448 / CIP 109782 / MTCC 6937 / GPTSA100-15)</name>
    <dbReference type="NCBI Taxonomy" id="929562"/>
    <lineage>
        <taxon>Bacteria</taxon>
        <taxon>Pseudomonadati</taxon>
        <taxon>Bacteroidota</taxon>
        <taxon>Cytophagia</taxon>
        <taxon>Cytophagales</taxon>
        <taxon>Leadbetterellaceae</taxon>
        <taxon>Emticicia</taxon>
    </lineage>
</organism>
<name>A0ABN4ACP4_EMTOG</name>
<dbReference type="Pfam" id="PF00583">
    <property type="entry name" value="Acetyltransf_1"/>
    <property type="match status" value="1"/>
</dbReference>
<dbReference type="PANTHER" id="PTHR43877">
    <property type="entry name" value="AMINOALKYLPHOSPHONATE N-ACETYLTRANSFERASE-RELATED-RELATED"/>
    <property type="match status" value="1"/>
</dbReference>
<evidence type="ECO:0000313" key="5">
    <source>
        <dbReference type="Proteomes" id="UP000002875"/>
    </source>
</evidence>
<dbReference type="PANTHER" id="PTHR43877:SF2">
    <property type="entry name" value="AMINOALKYLPHOSPHONATE N-ACETYLTRANSFERASE-RELATED"/>
    <property type="match status" value="1"/>
</dbReference>
<evidence type="ECO:0000256" key="1">
    <source>
        <dbReference type="ARBA" id="ARBA00022679"/>
    </source>
</evidence>
<gene>
    <name evidence="4" type="ordered locus">Emtol_0894</name>
</gene>
<evidence type="ECO:0000256" key="2">
    <source>
        <dbReference type="ARBA" id="ARBA00023315"/>
    </source>
</evidence>
<dbReference type="SUPFAM" id="SSF55729">
    <property type="entry name" value="Acyl-CoA N-acyltransferases (Nat)"/>
    <property type="match status" value="1"/>
</dbReference>
<dbReference type="InterPro" id="IPR000182">
    <property type="entry name" value="GNAT_dom"/>
</dbReference>
<proteinExistence type="predicted"/>
<dbReference type="CDD" id="cd04301">
    <property type="entry name" value="NAT_SF"/>
    <property type="match status" value="1"/>
</dbReference>
<dbReference type="RefSeq" id="WP_015027745.1">
    <property type="nucleotide sequence ID" value="NC_018748.1"/>
</dbReference>
<keyword evidence="5" id="KW-1185">Reference proteome</keyword>
<dbReference type="Proteomes" id="UP000002875">
    <property type="component" value="Chromosome"/>
</dbReference>
<keyword evidence="2" id="KW-0012">Acyltransferase</keyword>
<reference evidence="4 5" key="1">
    <citation type="submission" date="2011-07" db="EMBL/GenBank/DDBJ databases">
        <title>The complete genome of chromosome of Emticicia oligotrophica DSM 17448.</title>
        <authorList>
            <consortium name="US DOE Joint Genome Institute (JGI-PGF)"/>
            <person name="Lucas S."/>
            <person name="Han J."/>
            <person name="Lapidus A."/>
            <person name="Bruce D."/>
            <person name="Goodwin L."/>
            <person name="Pitluck S."/>
            <person name="Peters L."/>
            <person name="Kyrpides N."/>
            <person name="Mavromatis K."/>
            <person name="Ivanova N."/>
            <person name="Ovchinnikova G."/>
            <person name="Teshima H."/>
            <person name="Detter J.C."/>
            <person name="Tapia R."/>
            <person name="Han C."/>
            <person name="Land M."/>
            <person name="Hauser L."/>
            <person name="Markowitz V."/>
            <person name="Cheng J.-F."/>
            <person name="Hugenholtz P."/>
            <person name="Woyke T."/>
            <person name="Wu D."/>
            <person name="Tindall B."/>
            <person name="Pomrenke H."/>
            <person name="Brambilla E."/>
            <person name="Klenk H.-P."/>
            <person name="Eisen J.A."/>
        </authorList>
    </citation>
    <scope>NUCLEOTIDE SEQUENCE [LARGE SCALE GENOMIC DNA]</scope>
    <source>
        <strain evidence="4 5">DSM 17448</strain>
    </source>
</reference>
<feature type="domain" description="N-acetyltransferase" evidence="3">
    <location>
        <begin position="1"/>
        <end position="142"/>
    </location>
</feature>
<keyword evidence="1" id="KW-0808">Transferase</keyword>